<evidence type="ECO:0000313" key="2">
    <source>
        <dbReference type="Proteomes" id="UP001231445"/>
    </source>
</evidence>
<reference evidence="1 2" key="1">
    <citation type="submission" date="2023-06" db="EMBL/GenBank/DDBJ databases">
        <title>Altererythrobacter rubellus NBRC 112769 genome.</title>
        <authorList>
            <person name="Zhang K."/>
        </authorList>
    </citation>
    <scope>NUCLEOTIDE SEQUENCE [LARGE SCALE GENOMIC DNA]</scope>
    <source>
        <strain evidence="1 2">NBRC 112769</strain>
    </source>
</reference>
<dbReference type="RefSeq" id="WP_285975739.1">
    <property type="nucleotide sequence ID" value="NZ_CP127221.1"/>
</dbReference>
<dbReference type="AlphaFoldDB" id="A0A9Y2F242"/>
<accession>A0A9Y2F242</accession>
<dbReference type="Proteomes" id="UP001231445">
    <property type="component" value="Chromosome"/>
</dbReference>
<keyword evidence="2" id="KW-1185">Reference proteome</keyword>
<gene>
    <name evidence="1" type="ORF">QQX03_10830</name>
</gene>
<organism evidence="1 2">
    <name type="scientific">Altererythrobacter rubellus</name>
    <dbReference type="NCBI Taxonomy" id="2173831"/>
    <lineage>
        <taxon>Bacteria</taxon>
        <taxon>Pseudomonadati</taxon>
        <taxon>Pseudomonadota</taxon>
        <taxon>Alphaproteobacteria</taxon>
        <taxon>Sphingomonadales</taxon>
        <taxon>Erythrobacteraceae</taxon>
        <taxon>Altererythrobacter</taxon>
    </lineage>
</organism>
<evidence type="ECO:0000313" key="1">
    <source>
        <dbReference type="EMBL" id="WIW95424.1"/>
    </source>
</evidence>
<sequence>MNKNDSRSVLAEALKLALAGDHDPARLGNAIANPQRLTAIEKSAWVQLHNWSADANLRAQYPQIADFSRRRITDLLVQLED</sequence>
<proteinExistence type="predicted"/>
<dbReference type="KEGG" id="arue:QQX03_10830"/>
<name>A0A9Y2F242_9SPHN</name>
<dbReference type="EMBL" id="CP127221">
    <property type="protein sequence ID" value="WIW95424.1"/>
    <property type="molecule type" value="Genomic_DNA"/>
</dbReference>
<protein>
    <submittedName>
        <fullName evidence="1">Uncharacterized protein</fullName>
    </submittedName>
</protein>